<evidence type="ECO:0000256" key="9">
    <source>
        <dbReference type="SAM" id="SignalP"/>
    </source>
</evidence>
<protein>
    <submittedName>
        <fullName evidence="11">Cloroperoxidase</fullName>
    </submittedName>
</protein>
<sequence>MKLSVLSVVFALASAYALPEYGSYKPYDPDGCKAESDAASSDSPASPNYSSGSSGSPGSSGSSTPGSPDYSPGSSTPSTDHKWKAPGPGDGANQPGVPARLNTLANHNYFPHNGRHITKEIAIKGFMEALNFDAPFSTLIFRPAVVVNPLPNATWFSLDMLSKHNILEHDASLSRLDAYFGNNHAFNPEVFNSSKRYWTDEIMNATMLASSKVFRQLESRAFNPTYRFTALTDAFSVGEVSAPLVAFGDLETGTVRRDFVEYFFENERLPSELGWTKKEVPVTFENVTRMGLLVSNATNLLSDKTPLGEIITEIGDGNNVPLPPGIGAAPGGSPGGGRSRIRDLHAGLA</sequence>
<evidence type="ECO:0000256" key="7">
    <source>
        <dbReference type="ARBA" id="ARBA00025795"/>
    </source>
</evidence>
<dbReference type="Proteomes" id="UP000554235">
    <property type="component" value="Unassembled WGS sequence"/>
</dbReference>
<evidence type="ECO:0000259" key="10">
    <source>
        <dbReference type="PROSITE" id="PS51405"/>
    </source>
</evidence>
<comment type="cofactor">
    <cofactor evidence="1">
        <name>heme b</name>
        <dbReference type="ChEBI" id="CHEBI:60344"/>
    </cofactor>
</comment>
<evidence type="ECO:0000256" key="1">
    <source>
        <dbReference type="ARBA" id="ARBA00001970"/>
    </source>
</evidence>
<evidence type="ECO:0000256" key="6">
    <source>
        <dbReference type="ARBA" id="ARBA00023004"/>
    </source>
</evidence>
<feature type="signal peptide" evidence="9">
    <location>
        <begin position="1"/>
        <end position="17"/>
    </location>
</feature>
<dbReference type="SUPFAM" id="SSF47571">
    <property type="entry name" value="Cloroperoxidase"/>
    <property type="match status" value="1"/>
</dbReference>
<organism evidence="11 12">
    <name type="scientific">Fusarium albosuccineum</name>
    <dbReference type="NCBI Taxonomy" id="1237068"/>
    <lineage>
        <taxon>Eukaryota</taxon>
        <taxon>Fungi</taxon>
        <taxon>Dikarya</taxon>
        <taxon>Ascomycota</taxon>
        <taxon>Pezizomycotina</taxon>
        <taxon>Sordariomycetes</taxon>
        <taxon>Hypocreomycetidae</taxon>
        <taxon>Hypocreales</taxon>
        <taxon>Nectriaceae</taxon>
        <taxon>Fusarium</taxon>
        <taxon>Fusarium decemcellulare species complex</taxon>
    </lineage>
</organism>
<evidence type="ECO:0000313" key="12">
    <source>
        <dbReference type="Proteomes" id="UP000554235"/>
    </source>
</evidence>
<feature type="chain" id="PRO_5034396505" evidence="9">
    <location>
        <begin position="18"/>
        <end position="349"/>
    </location>
</feature>
<keyword evidence="3" id="KW-0349">Heme</keyword>
<comment type="similarity">
    <text evidence="7">Belongs to the chloroperoxidase family.</text>
</comment>
<dbReference type="GO" id="GO:0046872">
    <property type="term" value="F:metal ion binding"/>
    <property type="evidence" value="ECO:0007669"/>
    <property type="project" value="UniProtKB-KW"/>
</dbReference>
<dbReference type="AlphaFoldDB" id="A0A8H4KYW0"/>
<feature type="compositionally biased region" description="Low complexity" evidence="8">
    <location>
        <begin position="37"/>
        <end position="78"/>
    </location>
</feature>
<dbReference type="Gene3D" id="1.10.489.10">
    <property type="entry name" value="Chloroperoxidase-like"/>
    <property type="match status" value="1"/>
</dbReference>
<reference evidence="11 12" key="1">
    <citation type="submission" date="2020-01" db="EMBL/GenBank/DDBJ databases">
        <title>Identification and distribution of gene clusters putatively required for synthesis of sphingolipid metabolism inhibitors in phylogenetically diverse species of the filamentous fungus Fusarium.</title>
        <authorList>
            <person name="Kim H.-S."/>
            <person name="Busman M."/>
            <person name="Brown D.W."/>
            <person name="Divon H."/>
            <person name="Uhlig S."/>
            <person name="Proctor R.H."/>
        </authorList>
    </citation>
    <scope>NUCLEOTIDE SEQUENCE [LARGE SCALE GENOMIC DNA]</scope>
    <source>
        <strain evidence="11 12">NRRL 20459</strain>
    </source>
</reference>
<dbReference type="Pfam" id="PF01328">
    <property type="entry name" value="Peroxidase_2"/>
    <property type="match status" value="1"/>
</dbReference>
<name>A0A8H4KYW0_9HYPO</name>
<keyword evidence="2 11" id="KW-0575">Peroxidase</keyword>
<keyword evidence="6" id="KW-0408">Iron</keyword>
<comment type="caution">
    <text evidence="11">The sequence shown here is derived from an EMBL/GenBank/DDBJ whole genome shotgun (WGS) entry which is preliminary data.</text>
</comment>
<dbReference type="PANTHER" id="PTHR33577:SF7">
    <property type="entry name" value="HEME HALOPEROXIDASE FAMILY PROFILE DOMAIN-CONTAINING PROTEIN"/>
    <property type="match status" value="1"/>
</dbReference>
<proteinExistence type="inferred from homology"/>
<keyword evidence="5" id="KW-0560">Oxidoreductase</keyword>
<evidence type="ECO:0000256" key="4">
    <source>
        <dbReference type="ARBA" id="ARBA00022723"/>
    </source>
</evidence>
<feature type="region of interest" description="Disordered" evidence="8">
    <location>
        <begin position="27"/>
        <end position="100"/>
    </location>
</feature>
<gene>
    <name evidence="11" type="ORF">FALBO_13407</name>
</gene>
<dbReference type="OrthoDB" id="407298at2759"/>
<evidence type="ECO:0000256" key="5">
    <source>
        <dbReference type="ARBA" id="ARBA00023002"/>
    </source>
</evidence>
<dbReference type="GO" id="GO:0004601">
    <property type="term" value="F:peroxidase activity"/>
    <property type="evidence" value="ECO:0007669"/>
    <property type="project" value="UniProtKB-KW"/>
</dbReference>
<keyword evidence="4" id="KW-0479">Metal-binding</keyword>
<keyword evidence="12" id="KW-1185">Reference proteome</keyword>
<accession>A0A8H4KYW0</accession>
<evidence type="ECO:0000256" key="3">
    <source>
        <dbReference type="ARBA" id="ARBA00022617"/>
    </source>
</evidence>
<evidence type="ECO:0000313" key="11">
    <source>
        <dbReference type="EMBL" id="KAF4459832.1"/>
    </source>
</evidence>
<feature type="compositionally biased region" description="Basic and acidic residues" evidence="8">
    <location>
        <begin position="27"/>
        <end position="36"/>
    </location>
</feature>
<dbReference type="EMBL" id="JAADYS010002076">
    <property type="protein sequence ID" value="KAF4459832.1"/>
    <property type="molecule type" value="Genomic_DNA"/>
</dbReference>
<feature type="domain" description="Heme haloperoxidase family profile" evidence="10">
    <location>
        <begin position="79"/>
        <end position="289"/>
    </location>
</feature>
<evidence type="ECO:0000256" key="8">
    <source>
        <dbReference type="SAM" id="MobiDB-lite"/>
    </source>
</evidence>
<evidence type="ECO:0000256" key="2">
    <source>
        <dbReference type="ARBA" id="ARBA00022559"/>
    </source>
</evidence>
<dbReference type="InterPro" id="IPR000028">
    <property type="entry name" value="Chloroperoxidase"/>
</dbReference>
<keyword evidence="9" id="KW-0732">Signal</keyword>
<dbReference type="PANTHER" id="PTHR33577">
    <property type="entry name" value="STERIGMATOCYSTIN BIOSYNTHESIS PEROXIDASE STCC-RELATED"/>
    <property type="match status" value="1"/>
</dbReference>
<dbReference type="InterPro" id="IPR036851">
    <property type="entry name" value="Chloroperoxidase-like_sf"/>
</dbReference>
<dbReference type="PROSITE" id="PS51405">
    <property type="entry name" value="HEME_HALOPEROXIDASE"/>
    <property type="match status" value="1"/>
</dbReference>